<dbReference type="InterPro" id="IPR032675">
    <property type="entry name" value="LRR_dom_sf"/>
</dbReference>
<keyword evidence="3" id="KW-1185">Reference proteome</keyword>
<dbReference type="InterPro" id="IPR036047">
    <property type="entry name" value="F-box-like_dom_sf"/>
</dbReference>
<dbReference type="STRING" id="218851.A0A2G5E8C1"/>
<evidence type="ECO:0000313" key="2">
    <source>
        <dbReference type="EMBL" id="PIA52006.1"/>
    </source>
</evidence>
<dbReference type="EMBL" id="KZ305027">
    <property type="protein sequence ID" value="PIA52007.1"/>
    <property type="molecule type" value="Genomic_DNA"/>
</dbReference>
<gene>
    <name evidence="2" type="ORF">AQUCO_01000114v1</name>
</gene>
<proteinExistence type="predicted"/>
<dbReference type="PANTHER" id="PTHR38926:SF13">
    <property type="entry name" value="F-BOX DOMAIN CONTAINING PROTEIN, EXPRESSED"/>
    <property type="match status" value="1"/>
</dbReference>
<accession>A0A2G5E8C1</accession>
<dbReference type="PANTHER" id="PTHR38926">
    <property type="entry name" value="F-BOX DOMAIN CONTAINING PROTEIN, EXPRESSED"/>
    <property type="match status" value="1"/>
</dbReference>
<dbReference type="SUPFAM" id="SSF52047">
    <property type="entry name" value="RNI-like"/>
    <property type="match status" value="1"/>
</dbReference>
<feature type="domain" description="F-box" evidence="1">
    <location>
        <begin position="44"/>
        <end position="84"/>
    </location>
</feature>
<organism evidence="2 3">
    <name type="scientific">Aquilegia coerulea</name>
    <name type="common">Rocky mountain columbine</name>
    <dbReference type="NCBI Taxonomy" id="218851"/>
    <lineage>
        <taxon>Eukaryota</taxon>
        <taxon>Viridiplantae</taxon>
        <taxon>Streptophyta</taxon>
        <taxon>Embryophyta</taxon>
        <taxon>Tracheophyta</taxon>
        <taxon>Spermatophyta</taxon>
        <taxon>Magnoliopsida</taxon>
        <taxon>Ranunculales</taxon>
        <taxon>Ranunculaceae</taxon>
        <taxon>Thalictroideae</taxon>
        <taxon>Aquilegia</taxon>
    </lineage>
</organism>
<evidence type="ECO:0000313" key="3">
    <source>
        <dbReference type="Proteomes" id="UP000230069"/>
    </source>
</evidence>
<dbReference type="SUPFAM" id="SSF81383">
    <property type="entry name" value="F-box domain"/>
    <property type="match status" value="1"/>
</dbReference>
<dbReference type="OrthoDB" id="722566at2759"/>
<reference evidence="2 3" key="1">
    <citation type="submission" date="2017-09" db="EMBL/GenBank/DDBJ databases">
        <title>WGS assembly of Aquilegia coerulea Goldsmith.</title>
        <authorList>
            <person name="Hodges S."/>
            <person name="Kramer E."/>
            <person name="Nordborg M."/>
            <person name="Tomkins J."/>
            <person name="Borevitz J."/>
            <person name="Derieg N."/>
            <person name="Yan J."/>
            <person name="Mihaltcheva S."/>
            <person name="Hayes R.D."/>
            <person name="Rokhsar D."/>
        </authorList>
    </citation>
    <scope>NUCLEOTIDE SEQUENCE [LARGE SCALE GENOMIC DNA]</scope>
    <source>
        <strain evidence="3">cv. Goldsmith</strain>
    </source>
</reference>
<dbReference type="AlphaFoldDB" id="A0A2G5E8C1"/>
<evidence type="ECO:0000259" key="1">
    <source>
        <dbReference type="Pfam" id="PF00646"/>
    </source>
</evidence>
<dbReference type="Proteomes" id="UP000230069">
    <property type="component" value="Unassembled WGS sequence"/>
</dbReference>
<dbReference type="Pfam" id="PF00646">
    <property type="entry name" value="F-box"/>
    <property type="match status" value="1"/>
</dbReference>
<dbReference type="Gene3D" id="3.80.10.10">
    <property type="entry name" value="Ribonuclease Inhibitor"/>
    <property type="match status" value="1"/>
</dbReference>
<dbReference type="InterPro" id="IPR001810">
    <property type="entry name" value="F-box_dom"/>
</dbReference>
<sequence length="317" mass="36762">MKNTINLANRKNRINRINRINLVNLNLQRKKSWGGLIGGGLRRWDEMPPELLLQIFCRVPIRFLFIFIVHVCKSWRSSVFDFIFPSNGILDLKRMDTLSNGRSQRYLDFVQILLDERPKTLWHTITLPRYFILKEHAVIYIAQRSPCVRILDVETVGQFSSVQKALPYWRHLEKFTCQISRREISSFASELGYYCMNISYLGLVGVIGVKQASAIVKTLPNLTCLSLEKCALSVDALLILDGHEKIAEVNLEHTLIVDEQFLECFGASVFNKTWPTIYLRTTAKKWTEEICKKVSGAKKYFRCREKLCPECSWAYSL</sequence>
<name>A0A2G5E8C1_AQUCA</name>
<protein>
    <recommendedName>
        <fullName evidence="1">F-box domain-containing protein</fullName>
    </recommendedName>
</protein>
<dbReference type="Gene3D" id="1.20.1280.50">
    <property type="match status" value="1"/>
</dbReference>
<dbReference type="EMBL" id="KZ305027">
    <property type="protein sequence ID" value="PIA52006.1"/>
    <property type="molecule type" value="Genomic_DNA"/>
</dbReference>